<evidence type="ECO:0000313" key="3">
    <source>
        <dbReference type="Proteomes" id="UP000663829"/>
    </source>
</evidence>
<dbReference type="Proteomes" id="UP000663829">
    <property type="component" value="Unassembled WGS sequence"/>
</dbReference>
<name>A0A815RY66_9BILA</name>
<accession>A0A815RY66</accession>
<comment type="caution">
    <text evidence="1">The sequence shown here is derived from an EMBL/GenBank/DDBJ whole genome shotgun (WGS) entry which is preliminary data.</text>
</comment>
<reference evidence="1" key="1">
    <citation type="submission" date="2021-02" db="EMBL/GenBank/DDBJ databases">
        <authorList>
            <person name="Nowell W R."/>
        </authorList>
    </citation>
    <scope>NUCLEOTIDE SEQUENCE</scope>
</reference>
<evidence type="ECO:0000313" key="1">
    <source>
        <dbReference type="EMBL" id="CAF1484268.1"/>
    </source>
</evidence>
<dbReference type="OrthoDB" id="10045083at2759"/>
<dbReference type="AlphaFoldDB" id="A0A815RY66"/>
<keyword evidence="3" id="KW-1185">Reference proteome</keyword>
<dbReference type="EMBL" id="CAJOBC010086800">
    <property type="protein sequence ID" value="CAF4348615.1"/>
    <property type="molecule type" value="Genomic_DNA"/>
</dbReference>
<dbReference type="Proteomes" id="UP000681722">
    <property type="component" value="Unassembled WGS sequence"/>
</dbReference>
<gene>
    <name evidence="1" type="ORF">GPM918_LOCUS35973</name>
    <name evidence="2" type="ORF">SRO942_LOCUS36699</name>
</gene>
<proteinExistence type="predicted"/>
<dbReference type="EMBL" id="CAJNOQ010021314">
    <property type="protein sequence ID" value="CAF1484268.1"/>
    <property type="molecule type" value="Genomic_DNA"/>
</dbReference>
<evidence type="ECO:0000313" key="2">
    <source>
        <dbReference type="EMBL" id="CAF4348615.1"/>
    </source>
</evidence>
<protein>
    <submittedName>
        <fullName evidence="1">Uncharacterized protein</fullName>
    </submittedName>
</protein>
<sequence>MPLQTQSGSSIRRLTSKFKKSIQEIVSNLAESMALGQGETLVQVSDLDTMPERVHGQKSPLEVDSAMLLDDIEENITILTDKETKNELTYDFEQSHDAIVEQSRHIVRSVQQNTGKANDIKNLSDDCACMTVDWAQKILRTEHREGQSKYFGKKGMSVLVESFTMNNPEIADSYKTETYMLALTRCRQNELDTLSGGHLIAAEFAKRHPTNQETVKKIRQCECSW</sequence>
<organism evidence="1 3">
    <name type="scientific">Didymodactylos carnosus</name>
    <dbReference type="NCBI Taxonomy" id="1234261"/>
    <lineage>
        <taxon>Eukaryota</taxon>
        <taxon>Metazoa</taxon>
        <taxon>Spiralia</taxon>
        <taxon>Gnathifera</taxon>
        <taxon>Rotifera</taxon>
        <taxon>Eurotatoria</taxon>
        <taxon>Bdelloidea</taxon>
        <taxon>Philodinida</taxon>
        <taxon>Philodinidae</taxon>
        <taxon>Didymodactylos</taxon>
    </lineage>
</organism>